<evidence type="ECO:0000313" key="3">
    <source>
        <dbReference type="EMBL" id="KAF9548948.1"/>
    </source>
</evidence>
<dbReference type="AlphaFoldDB" id="A0A9P6K6S5"/>
<feature type="domain" description="DUF3020" evidence="2">
    <location>
        <begin position="556"/>
        <end position="600"/>
    </location>
</feature>
<dbReference type="Proteomes" id="UP000723463">
    <property type="component" value="Unassembled WGS sequence"/>
</dbReference>
<feature type="compositionally biased region" description="Low complexity" evidence="1">
    <location>
        <begin position="249"/>
        <end position="263"/>
    </location>
</feature>
<feature type="region of interest" description="Disordered" evidence="1">
    <location>
        <begin position="365"/>
        <end position="422"/>
    </location>
</feature>
<feature type="compositionally biased region" description="Low complexity" evidence="1">
    <location>
        <begin position="628"/>
        <end position="645"/>
    </location>
</feature>
<feature type="region of interest" description="Disordered" evidence="1">
    <location>
        <begin position="1"/>
        <end position="86"/>
    </location>
</feature>
<evidence type="ECO:0000259" key="2">
    <source>
        <dbReference type="Pfam" id="PF11223"/>
    </source>
</evidence>
<feature type="compositionally biased region" description="Low complexity" evidence="1">
    <location>
        <begin position="134"/>
        <end position="149"/>
    </location>
</feature>
<feature type="compositionally biased region" description="Low complexity" evidence="1">
    <location>
        <begin position="391"/>
        <end position="404"/>
    </location>
</feature>
<evidence type="ECO:0000313" key="4">
    <source>
        <dbReference type="Proteomes" id="UP000723463"/>
    </source>
</evidence>
<feature type="compositionally biased region" description="Low complexity" evidence="1">
    <location>
        <begin position="271"/>
        <end position="282"/>
    </location>
</feature>
<feature type="region of interest" description="Disordered" evidence="1">
    <location>
        <begin position="620"/>
        <end position="645"/>
    </location>
</feature>
<sequence length="1113" mass="117980">MLHSSPSKNGVSPYTAQQQQHSEADMDTSISNSTAASPSRLSSSNSSATSATSSNAYSYSQSNNSQIHRQQSLNNSSSNSSSANASGYLSPLSIQHSNVPQIRSPLAMGFSAHSGSSNNGSIAAAATTLSSRINYNGNNTANTNNTTSTGRARDRRDSFQSPVAFSPTLSHSSPGVGGLTFQAGANSIYAHPPRFAHLWSGTSNADGSCNSTSNRNRCLSTSSVDSNASSVGLSHLTPALAAMSVHHQASPANSPYQSYSSSPHHGGLQHQYQQQSTSTSTSPYPPYHTALSSSLQQTQVSAYDSLSVAASNIASSIYGSTPPLHSSSDMMYNSSSQYGAQMSGAASTAQAYNSTQRYGSAMLPLGPSLYSDQESSRVTQPQPFDSASPLAAATRAGGAGRTTTFDYNDQQQYDPSSHGQYYGQSQQGLGIMVAGGMARSSSPDHTGLDGGDLQSSSSDMMNGLGSAKLGMKRNNTVGNTLQTPDDIHAVLGKDGKTLVYLCPKCDPSKEFTTKSNLKRHLENKNIHNTPYERRRDQKRWQGHEKKQVSRDETTLRMRKWRSSNPEKNRFNDMRCRVYKLARIRYGEQYSASKEDFIASEIERRKQLMIIRNSRRVDWANQASGGEGSESSSASPVPASTTAASTGFSIPSSDFTFGYETAEQMVVSHQQQQIPAYGSNSTSDSMTQDSSSNSKEEKAAPKDAQFLQDLIQNKLPPRRRSRSAMHSQMNNGASDAEAAIAAANALAFPASSQGAHAYGGHNDNSGFMSSSSPFGYSTASPASPRQVRRLRKQRSTTENPDHSQYRHNQFSLGGASATNTFGGYPSVLGGSSYGGSYMDSNEQLQMLEQKYSYGSISQTLGMATKSANAGGKSQETSSLEAVVEGMEIAQPLGPLDSSTTTNNATTASSGNATGTGLYSDRDTSAWFADATTTTYNAETSAEAEDGARGFPFPTIRDRKELARAAGIRLDIPSQQALGGSGWINGLNNSNNNSGPGSDDRVGGSATSPESAAARGYHDFASPLSGGYGVHSSSQSPMLAPALTSTKHTKGSNMEVFSLQTGPMHLYGQGLGAPESSFFTNGTDANSLPSAAANYMAKEQPVGRRHSTHLSNLSM</sequence>
<gene>
    <name evidence="3" type="ORF">EC957_005300</name>
</gene>
<feature type="compositionally biased region" description="Low complexity" evidence="1">
    <location>
        <begin position="31"/>
        <end position="65"/>
    </location>
</feature>
<feature type="compositionally biased region" description="Basic and acidic residues" evidence="1">
    <location>
        <begin position="527"/>
        <end position="555"/>
    </location>
</feature>
<accession>A0A9P6K6S5</accession>
<feature type="compositionally biased region" description="Low complexity" evidence="1">
    <location>
        <begin position="74"/>
        <end position="86"/>
    </location>
</feature>
<feature type="compositionally biased region" description="Low complexity" evidence="1">
    <location>
        <begin position="982"/>
        <end position="995"/>
    </location>
</feature>
<feature type="region of interest" description="Disordered" evidence="1">
    <location>
        <begin position="665"/>
        <end position="706"/>
    </location>
</feature>
<feature type="compositionally biased region" description="Polar residues" evidence="1">
    <location>
        <begin position="768"/>
        <end position="782"/>
    </location>
</feature>
<feature type="compositionally biased region" description="Polar residues" evidence="1">
    <location>
        <begin position="1"/>
        <end position="21"/>
    </location>
</feature>
<evidence type="ECO:0000256" key="1">
    <source>
        <dbReference type="SAM" id="MobiDB-lite"/>
    </source>
</evidence>
<feature type="region of interest" description="Disordered" evidence="1">
    <location>
        <begin position="204"/>
        <end position="224"/>
    </location>
</feature>
<dbReference type="InterPro" id="IPR021386">
    <property type="entry name" value="SPP41_DUF3020"/>
</dbReference>
<feature type="region of interest" description="Disordered" evidence="1">
    <location>
        <begin position="977"/>
        <end position="1011"/>
    </location>
</feature>
<proteinExistence type="predicted"/>
<feature type="region of interest" description="Disordered" evidence="1">
    <location>
        <begin position="246"/>
        <end position="291"/>
    </location>
</feature>
<dbReference type="EMBL" id="JAAAXW010000024">
    <property type="protein sequence ID" value="KAF9548948.1"/>
    <property type="molecule type" value="Genomic_DNA"/>
</dbReference>
<name>A0A9P6K6S5_9FUNG</name>
<feature type="region of interest" description="Disordered" evidence="1">
    <location>
        <begin position="527"/>
        <end position="556"/>
    </location>
</feature>
<feature type="compositionally biased region" description="Polar residues" evidence="1">
    <location>
        <begin position="370"/>
        <end position="385"/>
    </location>
</feature>
<feature type="compositionally biased region" description="Polar residues" evidence="1">
    <location>
        <begin position="405"/>
        <end position="415"/>
    </location>
</feature>
<organism evidence="3 4">
    <name type="scientific">Mortierella hygrophila</name>
    <dbReference type="NCBI Taxonomy" id="979708"/>
    <lineage>
        <taxon>Eukaryota</taxon>
        <taxon>Fungi</taxon>
        <taxon>Fungi incertae sedis</taxon>
        <taxon>Mucoromycota</taxon>
        <taxon>Mortierellomycotina</taxon>
        <taxon>Mortierellomycetes</taxon>
        <taxon>Mortierellales</taxon>
        <taxon>Mortierellaceae</taxon>
        <taxon>Mortierella</taxon>
    </lineage>
</organism>
<protein>
    <recommendedName>
        <fullName evidence="2">DUF3020 domain-containing protein</fullName>
    </recommendedName>
</protein>
<feature type="region of interest" description="Disordered" evidence="1">
    <location>
        <begin position="133"/>
        <end position="157"/>
    </location>
</feature>
<dbReference type="Pfam" id="PF11223">
    <property type="entry name" value="DUF3020"/>
    <property type="match status" value="1"/>
</dbReference>
<comment type="caution">
    <text evidence="3">The sequence shown here is derived from an EMBL/GenBank/DDBJ whole genome shotgun (WGS) entry which is preliminary data.</text>
</comment>
<feature type="compositionally biased region" description="Low complexity" evidence="1">
    <location>
        <begin position="678"/>
        <end position="692"/>
    </location>
</feature>
<reference evidence="3" key="1">
    <citation type="journal article" date="2020" name="Fungal Divers.">
        <title>Resolving the Mortierellaceae phylogeny through synthesis of multi-gene phylogenetics and phylogenomics.</title>
        <authorList>
            <person name="Vandepol N."/>
            <person name="Liber J."/>
            <person name="Desiro A."/>
            <person name="Na H."/>
            <person name="Kennedy M."/>
            <person name="Barry K."/>
            <person name="Grigoriev I.V."/>
            <person name="Miller A.N."/>
            <person name="O'Donnell K."/>
            <person name="Stajich J.E."/>
            <person name="Bonito G."/>
        </authorList>
    </citation>
    <scope>NUCLEOTIDE SEQUENCE</scope>
    <source>
        <strain evidence="3">NRRL 2591</strain>
    </source>
</reference>
<feature type="compositionally biased region" description="Polar residues" evidence="1">
    <location>
        <begin position="204"/>
        <end position="219"/>
    </location>
</feature>
<feature type="region of interest" description="Disordered" evidence="1">
    <location>
        <begin position="890"/>
        <end position="915"/>
    </location>
</feature>
<feature type="region of interest" description="Disordered" evidence="1">
    <location>
        <begin position="768"/>
        <end position="806"/>
    </location>
</feature>
<feature type="compositionally biased region" description="Low complexity" evidence="1">
    <location>
        <begin position="896"/>
        <end position="915"/>
    </location>
</feature>
<keyword evidence="4" id="KW-1185">Reference proteome</keyword>